<gene>
    <name evidence="1" type="ORF">MKQ68_00285</name>
</gene>
<sequence length="1072" mass="118491">MAPKTHINTHLRDGASQLARNSAALRGGFVSVDERSLTDLLNFARQYARSVKYFDHTGAVPNSENGSWDAFFDFDSAAIERQLTSRNDFEPHLALYLAFIQLFQHARQQVNTFTQQHLDFYYQQVLGMQPLAGRPDEVHVVFELAKNISEQFLPAGTALDAGKGPEGHKLSYKLDNEIAVNTAAISALRSTYVTAGEPDVVHYAAIANSSDGMGGKLPADAPSWAAFGRDGEPVLPVQKTGFAAASDLLALKEGDRTVIAEMTLSVDASFNLATANTLTSGAFEVFYSGEKGWIGPNAATVSFKQSGQRVIMTVTDAGLTKNAPAVTGYDAALLGKGFNTTLPLMQVLFSKTTTGTLRKMLQKAVVHNIKLKVDVKGVTSLQLQNDMGVLDPKKAFMPFGPIPVKGASFYVGYEEVLKKNIDTFSFDVDWQGAPVSFRDHYKNYFPPAMILGYSTGGFSYVGIHAINNIVLNSSSPVKDNNYFTASISMKGRNDKLETRLFANDGTAHLQWPFRENNTPVVTSIFSDYSNLATTFNAYYPTQFSLYSNPNFSVYAGLSLNAIWQMPVFSILNPAKPVDTSKGFVRIDLNKDFFHKKYPLVYATKMRAEADEDELPAEPYTPLIKTFSFNYTASTNVVALDTNSFGAYNTRGIQFFSVDVFGVAEQHRYLKGSLQATSVNVHLLPQYEEGGAFYIGLEKAAHGQSVSCLFQLAEGSADPEADTQDVEWSILCSNEWRRLLPEEIVLDRTNHLLRSGIIQWAIPNEATADNSLMGKGAFWIRGRVKHPPGVCKVVQLHTQAVRATFMAESGTPLMNTLAAGTIAKLKEKLATIKKVNQPYSSSQGKLQESNEAFSIRVSERLRHKQRAIMAWDYEHIVLQQFPEIYKVKCLQHSAGATAFCCAQEAPGNVTLIVVPDLRNANAIHPLEPKVGKDTLVRAAGYLQQHCSFFTTVFVENPRYEKVLLECKVRFTTQGANGYYKKLLNEELVQFLSPWAFDSNIDITFGGAVRKSVLLNFIDERPYVDFVTDCRMYHLVNGQRSGDVSEIIVSDPRAILVSASQHTVTDFTLQDVCT</sequence>
<dbReference type="EMBL" id="CP107006">
    <property type="protein sequence ID" value="UYQ93537.1"/>
    <property type="molecule type" value="Genomic_DNA"/>
</dbReference>
<proteinExistence type="predicted"/>
<evidence type="ECO:0000313" key="1">
    <source>
        <dbReference type="EMBL" id="UYQ93537.1"/>
    </source>
</evidence>
<evidence type="ECO:0008006" key="3">
    <source>
        <dbReference type="Google" id="ProtNLM"/>
    </source>
</evidence>
<name>A0ABY6J1J9_9BACT</name>
<keyword evidence="2" id="KW-1185">Reference proteome</keyword>
<organism evidence="1 2">
    <name type="scientific">Chitinophaga horti</name>
    <dbReference type="NCBI Taxonomy" id="2920382"/>
    <lineage>
        <taxon>Bacteria</taxon>
        <taxon>Pseudomonadati</taxon>
        <taxon>Bacteroidota</taxon>
        <taxon>Chitinophagia</taxon>
        <taxon>Chitinophagales</taxon>
        <taxon>Chitinophagaceae</taxon>
        <taxon>Chitinophaga</taxon>
    </lineage>
</organism>
<protein>
    <recommendedName>
        <fullName evidence="3">Baseplate J-like protein</fullName>
    </recommendedName>
</protein>
<evidence type="ECO:0000313" key="2">
    <source>
        <dbReference type="Proteomes" id="UP001162741"/>
    </source>
</evidence>
<accession>A0ABY6J1J9</accession>
<reference evidence="1" key="1">
    <citation type="submission" date="2022-10" db="EMBL/GenBank/DDBJ databases">
        <title>Chitinophaga sp. nov., isolated from soil.</title>
        <authorList>
            <person name="Jeon C.O."/>
        </authorList>
    </citation>
    <scope>NUCLEOTIDE SEQUENCE</scope>
    <source>
        <strain evidence="1">R8</strain>
    </source>
</reference>
<dbReference type="RefSeq" id="WP_264281596.1">
    <property type="nucleotide sequence ID" value="NZ_CP107006.1"/>
</dbReference>
<dbReference type="Proteomes" id="UP001162741">
    <property type="component" value="Chromosome"/>
</dbReference>